<protein>
    <submittedName>
        <fullName evidence="1">Cytochrome c oxidase assembly protein Cox19p</fullName>
    </submittedName>
</protein>
<proteinExistence type="predicted"/>
<dbReference type="EMBL" id="CALSDN010000004">
    <property type="protein sequence ID" value="CAH6720785.1"/>
    <property type="molecule type" value="Genomic_DNA"/>
</dbReference>
<organism evidence="1 2">
    <name type="scientific">[Candida] jaroonii</name>
    <dbReference type="NCBI Taxonomy" id="467808"/>
    <lineage>
        <taxon>Eukaryota</taxon>
        <taxon>Fungi</taxon>
        <taxon>Dikarya</taxon>
        <taxon>Ascomycota</taxon>
        <taxon>Saccharomycotina</taxon>
        <taxon>Pichiomycetes</taxon>
        <taxon>Debaryomycetaceae</taxon>
        <taxon>Yamadazyma</taxon>
    </lineage>
</organism>
<accession>A0ACA9Y6Y7</accession>
<evidence type="ECO:0000313" key="1">
    <source>
        <dbReference type="EMBL" id="CAH6720785.1"/>
    </source>
</evidence>
<evidence type="ECO:0000313" key="2">
    <source>
        <dbReference type="Proteomes" id="UP001152531"/>
    </source>
</evidence>
<name>A0ACA9Y6Y7_9ASCO</name>
<comment type="caution">
    <text evidence="1">The sequence shown here is derived from an EMBL/GenBank/DDBJ whole genome shotgun (WGS) entry which is preliminary data.</text>
</comment>
<reference evidence="1" key="1">
    <citation type="submission" date="2022-06" db="EMBL/GenBank/DDBJ databases">
        <authorList>
            <person name="Legras J.-L."/>
            <person name="Devillers H."/>
            <person name="Grondin C."/>
        </authorList>
    </citation>
    <scope>NUCLEOTIDE SEQUENCE</scope>
    <source>
        <strain evidence="1">CLIB 1444</strain>
    </source>
</reference>
<dbReference type="Proteomes" id="UP001152531">
    <property type="component" value="Unassembled WGS sequence"/>
</dbReference>
<gene>
    <name evidence="1" type="ORF">CLIB1444_04S07910</name>
</gene>
<keyword evidence="2" id="KW-1185">Reference proteome</keyword>
<sequence>MASGAPGGNFRAWTPTPPERGSFPLDHFGECTEQMNSYLKCLKVTNNQNSPNCRVLAKQYLRCRMDNQLMDESNWESLGLINLPDEKPKLQQEDKPEQNQNTR</sequence>